<sequence>MNISLAARVCLVNLILTGLPLYMMSFFKMPKQVVHKIERIQRKFIWGTKEGSSKIH</sequence>
<evidence type="ECO:0000256" key="1">
    <source>
        <dbReference type="SAM" id="Phobius"/>
    </source>
</evidence>
<keyword evidence="3" id="KW-1185">Reference proteome</keyword>
<dbReference type="Gramene" id="C.cajan_34521.t">
    <property type="protein sequence ID" value="C.cajan_34521.t.cds1"/>
    <property type="gene ID" value="C.cajan_34521"/>
</dbReference>
<keyword evidence="1" id="KW-1133">Transmembrane helix</keyword>
<protein>
    <submittedName>
        <fullName evidence="2">Uncharacterized protein</fullName>
    </submittedName>
</protein>
<accession>A0A151RHA7</accession>
<name>A0A151RHA7_CAJCA</name>
<keyword evidence="1" id="KW-0812">Transmembrane</keyword>
<keyword evidence="1" id="KW-0472">Membrane</keyword>
<reference evidence="2" key="1">
    <citation type="journal article" date="2012" name="Nat. Biotechnol.">
        <title>Draft genome sequence of pigeonpea (Cajanus cajan), an orphan legume crop of resource-poor farmers.</title>
        <authorList>
            <person name="Varshney R.K."/>
            <person name="Chen W."/>
            <person name="Li Y."/>
            <person name="Bharti A.K."/>
            <person name="Saxena R.K."/>
            <person name="Schlueter J.A."/>
            <person name="Donoghue M.T."/>
            <person name="Azam S."/>
            <person name="Fan G."/>
            <person name="Whaley A.M."/>
            <person name="Farmer A.D."/>
            <person name="Sheridan J."/>
            <person name="Iwata A."/>
            <person name="Tuteja R."/>
            <person name="Penmetsa R.V."/>
            <person name="Wu W."/>
            <person name="Upadhyaya H.D."/>
            <person name="Yang S.P."/>
            <person name="Shah T."/>
            <person name="Saxena K.B."/>
            <person name="Michael T."/>
            <person name="McCombie W.R."/>
            <person name="Yang B."/>
            <person name="Zhang G."/>
            <person name="Yang H."/>
            <person name="Wang J."/>
            <person name="Spillane C."/>
            <person name="Cook D.R."/>
            <person name="May G.D."/>
            <person name="Xu X."/>
            <person name="Jackson S.A."/>
        </authorList>
    </citation>
    <scope>NUCLEOTIDE SEQUENCE [LARGE SCALE GENOMIC DNA]</scope>
</reference>
<evidence type="ECO:0000313" key="3">
    <source>
        <dbReference type="Proteomes" id="UP000075243"/>
    </source>
</evidence>
<dbReference type="AlphaFoldDB" id="A0A151RHA7"/>
<evidence type="ECO:0000313" key="2">
    <source>
        <dbReference type="EMBL" id="KYP42002.1"/>
    </source>
</evidence>
<dbReference type="OMA" id="RRCAHRR"/>
<organism evidence="2 3">
    <name type="scientific">Cajanus cajan</name>
    <name type="common">Pigeon pea</name>
    <name type="synonym">Cajanus indicus</name>
    <dbReference type="NCBI Taxonomy" id="3821"/>
    <lineage>
        <taxon>Eukaryota</taxon>
        <taxon>Viridiplantae</taxon>
        <taxon>Streptophyta</taxon>
        <taxon>Embryophyta</taxon>
        <taxon>Tracheophyta</taxon>
        <taxon>Spermatophyta</taxon>
        <taxon>Magnoliopsida</taxon>
        <taxon>eudicotyledons</taxon>
        <taxon>Gunneridae</taxon>
        <taxon>Pentapetalae</taxon>
        <taxon>rosids</taxon>
        <taxon>fabids</taxon>
        <taxon>Fabales</taxon>
        <taxon>Fabaceae</taxon>
        <taxon>Papilionoideae</taxon>
        <taxon>50 kb inversion clade</taxon>
        <taxon>NPAAA clade</taxon>
        <taxon>indigoferoid/millettioid clade</taxon>
        <taxon>Phaseoleae</taxon>
        <taxon>Cajanus</taxon>
    </lineage>
</organism>
<dbReference type="Proteomes" id="UP000075243">
    <property type="component" value="Unassembled WGS sequence"/>
</dbReference>
<feature type="transmembrane region" description="Helical" evidence="1">
    <location>
        <begin position="6"/>
        <end position="27"/>
    </location>
</feature>
<gene>
    <name evidence="2" type="ORF">KK1_036618</name>
</gene>
<proteinExistence type="predicted"/>
<dbReference type="EMBL" id="KQ483740">
    <property type="protein sequence ID" value="KYP42002.1"/>
    <property type="molecule type" value="Genomic_DNA"/>
</dbReference>